<keyword evidence="3" id="KW-1185">Reference proteome</keyword>
<proteinExistence type="predicted"/>
<name>A0ABV3Y761_9ACTN</name>
<dbReference type="Pfam" id="PF03551">
    <property type="entry name" value="PadR"/>
    <property type="match status" value="1"/>
</dbReference>
<dbReference type="SUPFAM" id="SSF46785">
    <property type="entry name" value="Winged helix' DNA-binding domain"/>
    <property type="match status" value="1"/>
</dbReference>
<sequence length="173" mass="18685">MPGHNYGFGHGGCNCGGHGGMGRGMGMRRRNPRGRLRQEILRLLLDGPKHGYEMMQIISERSGGVWQPSPGSIYPTLSMLEDAGLVTVAESGGKKVYSLTAAGEQSARSLDAEGEETAGFDERPGLGSEISATFQALRQVQMVGTADQLNKSREMLTELRRGLYRLLAEDSEA</sequence>
<reference evidence="2 3" key="1">
    <citation type="submission" date="2024-07" db="EMBL/GenBank/DDBJ databases">
        <title>Draft Genome Sequence of Ferrimicrobium acidiphilum Strain YE2023, Isolated from a Pulp of Bioleach Reactor.</title>
        <authorList>
            <person name="Elkina Y.A."/>
            <person name="Bulaeva A.G."/>
            <person name="Beletsky A.V."/>
            <person name="Mardanov A.V."/>
        </authorList>
    </citation>
    <scope>NUCLEOTIDE SEQUENCE [LARGE SCALE GENOMIC DNA]</scope>
    <source>
        <strain evidence="2 3">YE2023</strain>
    </source>
</reference>
<dbReference type="Proteomes" id="UP001560267">
    <property type="component" value="Unassembled WGS sequence"/>
</dbReference>
<evidence type="ECO:0000259" key="1">
    <source>
        <dbReference type="Pfam" id="PF03551"/>
    </source>
</evidence>
<feature type="domain" description="Transcription regulator PadR N-terminal" evidence="1">
    <location>
        <begin position="40"/>
        <end position="107"/>
    </location>
</feature>
<dbReference type="CDD" id="cd00090">
    <property type="entry name" value="HTH_ARSR"/>
    <property type="match status" value="1"/>
</dbReference>
<dbReference type="InterPro" id="IPR011991">
    <property type="entry name" value="ArsR-like_HTH"/>
</dbReference>
<organism evidence="2 3">
    <name type="scientific">Ferrimicrobium acidiphilum</name>
    <dbReference type="NCBI Taxonomy" id="121039"/>
    <lineage>
        <taxon>Bacteria</taxon>
        <taxon>Bacillati</taxon>
        <taxon>Actinomycetota</taxon>
        <taxon>Acidimicrobiia</taxon>
        <taxon>Acidimicrobiales</taxon>
        <taxon>Acidimicrobiaceae</taxon>
        <taxon>Ferrimicrobium</taxon>
    </lineage>
</organism>
<dbReference type="EMBL" id="JBFSHR010000083">
    <property type="protein sequence ID" value="MEX6430781.1"/>
    <property type="molecule type" value="Genomic_DNA"/>
</dbReference>
<dbReference type="PANTHER" id="PTHR43252:SF2">
    <property type="entry name" value="TRANSCRIPTION REGULATOR, PADR-LIKE FAMILY"/>
    <property type="match status" value="1"/>
</dbReference>
<dbReference type="InterPro" id="IPR036390">
    <property type="entry name" value="WH_DNA-bd_sf"/>
</dbReference>
<dbReference type="Gene3D" id="1.10.10.10">
    <property type="entry name" value="Winged helix-like DNA-binding domain superfamily/Winged helix DNA-binding domain"/>
    <property type="match status" value="1"/>
</dbReference>
<dbReference type="PANTHER" id="PTHR43252">
    <property type="entry name" value="TRANSCRIPTIONAL REGULATOR YQJI"/>
    <property type="match status" value="1"/>
</dbReference>
<dbReference type="InterPro" id="IPR005149">
    <property type="entry name" value="Tscrpt_reg_PadR_N"/>
</dbReference>
<accession>A0ABV3Y761</accession>
<dbReference type="InterPro" id="IPR036388">
    <property type="entry name" value="WH-like_DNA-bd_sf"/>
</dbReference>
<evidence type="ECO:0000313" key="3">
    <source>
        <dbReference type="Proteomes" id="UP001560267"/>
    </source>
</evidence>
<evidence type="ECO:0000313" key="2">
    <source>
        <dbReference type="EMBL" id="MEX6430781.1"/>
    </source>
</evidence>
<comment type="caution">
    <text evidence="2">The sequence shown here is derived from an EMBL/GenBank/DDBJ whole genome shotgun (WGS) entry which is preliminary data.</text>
</comment>
<gene>
    <name evidence="2" type="ORF">AB6A68_13190</name>
</gene>
<protein>
    <submittedName>
        <fullName evidence="2">PadR family transcriptional regulator</fullName>
    </submittedName>
</protein>
<dbReference type="RefSeq" id="WP_276945166.1">
    <property type="nucleotide sequence ID" value="NZ_DAHZQU010000134.1"/>
</dbReference>